<dbReference type="CDD" id="cd00085">
    <property type="entry name" value="HNHc"/>
    <property type="match status" value="1"/>
</dbReference>
<dbReference type="NCBIfam" id="TIGR00974">
    <property type="entry name" value="3a0107s02c"/>
    <property type="match status" value="1"/>
</dbReference>
<dbReference type="InterPro" id="IPR036390">
    <property type="entry name" value="WH_DNA-bd_sf"/>
</dbReference>
<keyword evidence="4" id="KW-1003">Cell membrane</keyword>
<keyword evidence="8" id="KW-0805">Transcription regulation</keyword>
<dbReference type="Gene3D" id="1.10.30.50">
    <property type="match status" value="1"/>
</dbReference>
<evidence type="ECO:0000256" key="5">
    <source>
        <dbReference type="ARBA" id="ARBA00022592"/>
    </source>
</evidence>
<dbReference type="PANTHER" id="PTHR30425:SF1">
    <property type="entry name" value="PHOSPHATE TRANSPORT SYSTEM PERMEASE PROTEIN PSTC"/>
    <property type="match status" value="1"/>
</dbReference>
<dbReference type="InterPro" id="IPR036388">
    <property type="entry name" value="WH-like_DNA-bd_sf"/>
</dbReference>
<dbReference type="InterPro" id="IPR000515">
    <property type="entry name" value="MetI-like"/>
</dbReference>
<dbReference type="InterPro" id="IPR051124">
    <property type="entry name" value="Phosphate_Transport_Permease"/>
</dbReference>
<evidence type="ECO:0000256" key="9">
    <source>
        <dbReference type="ARBA" id="ARBA00023125"/>
    </source>
</evidence>
<dbReference type="Gene3D" id="1.10.10.10">
    <property type="entry name" value="Winged helix-like DNA-binding domain superfamily/Winged helix DNA-binding domain"/>
    <property type="match status" value="1"/>
</dbReference>
<keyword evidence="7 12" id="KW-1133">Transmembrane helix</keyword>
<evidence type="ECO:0000256" key="2">
    <source>
        <dbReference type="ARBA" id="ARBA00007069"/>
    </source>
</evidence>
<dbReference type="InterPro" id="IPR029471">
    <property type="entry name" value="HNH_5"/>
</dbReference>
<gene>
    <name evidence="16" type="ORF">SCF082_LOCUS13038</name>
</gene>
<evidence type="ECO:0000256" key="10">
    <source>
        <dbReference type="ARBA" id="ARBA00023136"/>
    </source>
</evidence>
<feature type="non-terminal residue" evidence="16">
    <location>
        <position position="1"/>
    </location>
</feature>
<comment type="caution">
    <text evidence="16">The sequence shown here is derived from an EMBL/GenBank/DDBJ whole genome shotgun (WGS) entry which is preliminary data.</text>
</comment>
<keyword evidence="10 12" id="KW-0472">Membrane</keyword>
<feature type="transmembrane region" description="Helical" evidence="12">
    <location>
        <begin position="938"/>
        <end position="960"/>
    </location>
</feature>
<dbReference type="SMART" id="SM00100">
    <property type="entry name" value="cNMP"/>
    <property type="match status" value="1"/>
</dbReference>
<dbReference type="InterPro" id="IPR035906">
    <property type="entry name" value="MetI-like_sf"/>
</dbReference>
<comment type="subcellular location">
    <subcellularLocation>
        <location evidence="1">Cell membrane</location>
        <topology evidence="1">Multi-pass membrane protein</topology>
    </subcellularLocation>
</comment>
<evidence type="ECO:0000259" key="15">
    <source>
        <dbReference type="PROSITE" id="PS51063"/>
    </source>
</evidence>
<evidence type="ECO:0000256" key="8">
    <source>
        <dbReference type="ARBA" id="ARBA00023015"/>
    </source>
</evidence>
<keyword evidence="9" id="KW-0238">DNA-binding</keyword>
<evidence type="ECO:0000256" key="12">
    <source>
        <dbReference type="SAM" id="Phobius"/>
    </source>
</evidence>
<dbReference type="Pfam" id="PF13545">
    <property type="entry name" value="HTH_Crp_2"/>
    <property type="match status" value="1"/>
</dbReference>
<dbReference type="Gene3D" id="3.40.190.10">
    <property type="entry name" value="Periplasmic binding protein-like II"/>
    <property type="match status" value="2"/>
</dbReference>
<proteinExistence type="inferred from homology"/>
<feature type="transmembrane region" description="Helical" evidence="12">
    <location>
        <begin position="907"/>
        <end position="932"/>
    </location>
</feature>
<accession>A0ABP0JNQ6</accession>
<feature type="transmembrane region" description="Helical" evidence="12">
    <location>
        <begin position="1323"/>
        <end position="1346"/>
    </location>
</feature>
<dbReference type="SUPFAM" id="SSF161098">
    <property type="entry name" value="MetI-like"/>
    <property type="match status" value="2"/>
</dbReference>
<dbReference type="SMART" id="SM00419">
    <property type="entry name" value="HTH_CRP"/>
    <property type="match status" value="1"/>
</dbReference>
<dbReference type="CDD" id="cd06261">
    <property type="entry name" value="TM_PBP2"/>
    <property type="match status" value="2"/>
</dbReference>
<dbReference type="Gene3D" id="1.10.3720.10">
    <property type="entry name" value="MetI-like"/>
    <property type="match status" value="2"/>
</dbReference>
<keyword evidence="5" id="KW-0592">Phosphate transport</keyword>
<dbReference type="SMART" id="SM00507">
    <property type="entry name" value="HNHc"/>
    <property type="match status" value="1"/>
</dbReference>
<name>A0ABP0JNQ6_9DINO</name>
<dbReference type="CDD" id="cd00092">
    <property type="entry name" value="HTH_CRP"/>
    <property type="match status" value="1"/>
</dbReference>
<keyword evidence="11" id="KW-0804">Transcription</keyword>
<keyword evidence="3" id="KW-0813">Transport</keyword>
<reference evidence="16 17" key="1">
    <citation type="submission" date="2024-02" db="EMBL/GenBank/DDBJ databases">
        <authorList>
            <person name="Chen Y."/>
            <person name="Shah S."/>
            <person name="Dougan E. K."/>
            <person name="Thang M."/>
            <person name="Chan C."/>
        </authorList>
    </citation>
    <scope>NUCLEOTIDE SEQUENCE [LARGE SCALE GENOMIC DNA]</scope>
</reference>
<dbReference type="InterPro" id="IPR003615">
    <property type="entry name" value="HNH_nuc"/>
</dbReference>
<dbReference type="PANTHER" id="PTHR30425">
    <property type="entry name" value="PHOSPHATE TRANSPORT SYSTEM PERMEASE PROTEIN PST"/>
    <property type="match status" value="1"/>
</dbReference>
<evidence type="ECO:0000256" key="3">
    <source>
        <dbReference type="ARBA" id="ARBA00022448"/>
    </source>
</evidence>
<dbReference type="SUPFAM" id="SSF53850">
    <property type="entry name" value="Periplasmic binding protein-like II"/>
    <property type="match status" value="1"/>
</dbReference>
<feature type="domain" description="ABC transmembrane type-1" evidence="14">
    <location>
        <begin position="867"/>
        <end position="1062"/>
    </location>
</feature>
<feature type="transmembrane region" description="Helical" evidence="12">
    <location>
        <begin position="1080"/>
        <end position="1101"/>
    </location>
</feature>
<evidence type="ECO:0000256" key="7">
    <source>
        <dbReference type="ARBA" id="ARBA00022989"/>
    </source>
</evidence>
<feature type="transmembrane region" description="Helical" evidence="12">
    <location>
        <begin position="1201"/>
        <end position="1221"/>
    </location>
</feature>
<dbReference type="Pfam" id="PF00528">
    <property type="entry name" value="BPD_transp_1"/>
    <property type="match status" value="2"/>
</dbReference>
<dbReference type="Proteomes" id="UP001642464">
    <property type="component" value="Unassembled WGS sequence"/>
</dbReference>
<organism evidence="16 17">
    <name type="scientific">Durusdinium trenchii</name>
    <dbReference type="NCBI Taxonomy" id="1381693"/>
    <lineage>
        <taxon>Eukaryota</taxon>
        <taxon>Sar</taxon>
        <taxon>Alveolata</taxon>
        <taxon>Dinophyceae</taxon>
        <taxon>Suessiales</taxon>
        <taxon>Symbiodiniaceae</taxon>
        <taxon>Durusdinium</taxon>
    </lineage>
</organism>
<feature type="domain" description="Cyclic nucleotide-binding" evidence="13">
    <location>
        <begin position="1"/>
        <end position="84"/>
    </location>
</feature>
<dbReference type="CDD" id="cd13653">
    <property type="entry name" value="PBP2_phosphate_like_1"/>
    <property type="match status" value="1"/>
</dbReference>
<evidence type="ECO:0000256" key="4">
    <source>
        <dbReference type="ARBA" id="ARBA00022475"/>
    </source>
</evidence>
<dbReference type="EMBL" id="CAXAMM010008007">
    <property type="protein sequence ID" value="CAK9016076.1"/>
    <property type="molecule type" value="Genomic_DNA"/>
</dbReference>
<dbReference type="PROSITE" id="PS50042">
    <property type="entry name" value="CNMP_BINDING_3"/>
    <property type="match status" value="1"/>
</dbReference>
<feature type="transmembrane region" description="Helical" evidence="12">
    <location>
        <begin position="1132"/>
        <end position="1158"/>
    </location>
</feature>
<dbReference type="NCBIfam" id="TIGR02138">
    <property type="entry name" value="phosphate_pstC"/>
    <property type="match status" value="1"/>
</dbReference>
<feature type="transmembrane region" description="Helical" evidence="12">
    <location>
        <begin position="1178"/>
        <end position="1195"/>
    </location>
</feature>
<protein>
    <submittedName>
        <fullName evidence="16">Probable ABC transporter permease protein YqgH</fullName>
    </submittedName>
</protein>
<dbReference type="InterPro" id="IPR014710">
    <property type="entry name" value="RmlC-like_jellyroll"/>
</dbReference>
<dbReference type="SUPFAM" id="SSF46785">
    <property type="entry name" value="Winged helix' DNA-binding domain"/>
    <property type="match status" value="1"/>
</dbReference>
<feature type="transmembrane region" description="Helical" evidence="12">
    <location>
        <begin position="243"/>
        <end position="265"/>
    </location>
</feature>
<dbReference type="InterPro" id="IPR018490">
    <property type="entry name" value="cNMP-bd_dom_sf"/>
</dbReference>
<feature type="domain" description="HTH crp-type" evidence="15">
    <location>
        <begin position="115"/>
        <end position="188"/>
    </location>
</feature>
<dbReference type="CDD" id="cd00038">
    <property type="entry name" value="CAP_ED"/>
    <property type="match status" value="1"/>
</dbReference>
<evidence type="ECO:0000259" key="13">
    <source>
        <dbReference type="PROSITE" id="PS50042"/>
    </source>
</evidence>
<dbReference type="InterPro" id="IPR011864">
    <property type="entry name" value="Phosphate_PstC"/>
</dbReference>
<dbReference type="InterPro" id="IPR000595">
    <property type="entry name" value="cNMP-bd_dom"/>
</dbReference>
<dbReference type="PROSITE" id="PS51063">
    <property type="entry name" value="HTH_CRP_2"/>
    <property type="match status" value="1"/>
</dbReference>
<evidence type="ECO:0000313" key="16">
    <source>
        <dbReference type="EMBL" id="CAK9016076.1"/>
    </source>
</evidence>
<comment type="similarity">
    <text evidence="2">Belongs to the binding-protein-dependent transport system permease family. CysTW subfamily.</text>
</comment>
<dbReference type="InterPro" id="IPR005672">
    <property type="entry name" value="Phosphate_PstA"/>
</dbReference>
<keyword evidence="17" id="KW-1185">Reference proteome</keyword>
<feature type="domain" description="ABC transmembrane type-1" evidence="14">
    <location>
        <begin position="1133"/>
        <end position="1337"/>
    </location>
</feature>
<keyword evidence="6 12" id="KW-0812">Transmembrane</keyword>
<dbReference type="InterPro" id="IPR027383">
    <property type="entry name" value="Znf_put"/>
</dbReference>
<dbReference type="Gene3D" id="2.60.120.10">
    <property type="entry name" value="Jelly Rolls"/>
    <property type="match status" value="1"/>
</dbReference>
<dbReference type="Pfam" id="PF12849">
    <property type="entry name" value="PBP_like_2"/>
    <property type="match status" value="1"/>
</dbReference>
<evidence type="ECO:0000313" key="17">
    <source>
        <dbReference type="Proteomes" id="UP001642464"/>
    </source>
</evidence>
<feature type="transmembrane region" description="Helical" evidence="12">
    <location>
        <begin position="1249"/>
        <end position="1268"/>
    </location>
</feature>
<evidence type="ECO:0000256" key="1">
    <source>
        <dbReference type="ARBA" id="ARBA00004651"/>
    </source>
</evidence>
<evidence type="ECO:0000256" key="6">
    <source>
        <dbReference type="ARBA" id="ARBA00022692"/>
    </source>
</evidence>
<feature type="transmembrane region" description="Helical" evidence="12">
    <location>
        <begin position="871"/>
        <end position="895"/>
    </location>
</feature>
<sequence>QFAKNSLVYLPDDGGESVYLVISGRVRLYHLTAEGKQAVLAFIDPGEVFGELSVFDDGEREEFAETMEPTALIRIPRVEVQTMMEQYADVALGISRLIGLRRKRIERRLKSLLFRSNRERLVHLLMELTDKYGLREPDGVRLRIKLSHQELANIIGSTRESVTVVLGDLQAEGSLQIKRRQIVIKDLERLARSIAIAPPDVQWETVMGETSSVPSRDGWETCPRGAVVRLSQRLRKKRLHENLRSVAGGVVLGVAFSCAVFFGIVAMRSPSKGMHGGIACHRVLALAGDYVAGNVDDALGDQIQEHLSRCTSCRETIEAMQAPVVSWNETEQGHRSELCFAMLPALSRKIAAAHLDLLEKKFGSGDEDELVDEFSRVCWACGKDLSTTRAHRAHIVSRMNGGSETPENLLILCVDCHREQPDGLSYEFQLQWLLNHEFDVNLVVMQVNQALERVKERFSVFGDSDRELACFMDFIEQDDGLRRMCRIASQRSSGLQNYRSNVVNAIEEKAYYWVMLNSHRIVDAKLRDESCPASCFRVDEGGGACEENEVNGVLSRFTSMGDGASLRVWVLLMLFFVGCSSRADIVPVERTRLVLTGSSTVAPLALEMAKRFEDQHPGVRIDVQTGGSSRGIADTRRGLADIGMASRALEPGEQDLYAFPIARDGICMIVHRDNPVTALTDRQVVAIYTGAIDNWSAVGGRDAPITVVQKAEGRSTLELFLEHFELAGNDVDADVVIGDNEQGIKTVAGNPGAIGYVSIGTAEYDANHGIPIKLLPLGGVEASVANVASGQFPLSRPLNLVTQTEPAGLVARFIEFCQSADVHDLIDEQYFSLPALSHVGILLFFLDESWHPAAIAEEGEFNLVPMIVGTLLVSLGAMLLALPLGIASALFIHFYAPRPLAALYRRLIELLAGIPSVVYGFWGLTVLVPIIARWEPPGASLLAGILVLSIMILPTIAMVCDATFSHMPREYLQAAAALGMSRWGTVRGIVLPAARSGIMTAVMLAAGRAIGETMAMLMVCGNIVRLPQSLFDPVRTLTANIALEMAYALGDHRASLFVSGLVSSLQPSLDGREKRMADRFAAGLIWLAVLAVTILFVWLLSDLVIGGMPHLSWTFLVTAPRDAGRAGGIGPIVVSTGLLLLVTLSVALPIGLGTAILLAEFTSAHSLFGRSVRRSLDVLAGVPSIVFGLFGNAFFCITLGMGFSILSGGLTLACMVLPLLIRSAEQGIRSVPQEYRLASAALGMSQSTLLYRVILPAAVPGIVVGIVLGTGRALAETAALIFTSGYVDRMPGSLFDSGRSLSIHVYDLSMNVAGGNAHARASALVLVLLLLVINVTASMVMTHWLGRRVVTV</sequence>
<dbReference type="Pfam" id="PF14279">
    <property type="entry name" value="HNH_5"/>
    <property type="match status" value="1"/>
</dbReference>
<dbReference type="PROSITE" id="PS50928">
    <property type="entry name" value="ABC_TM1"/>
    <property type="match status" value="2"/>
</dbReference>
<evidence type="ECO:0000256" key="11">
    <source>
        <dbReference type="ARBA" id="ARBA00023163"/>
    </source>
</evidence>
<dbReference type="Pfam" id="PF00027">
    <property type="entry name" value="cNMP_binding"/>
    <property type="match status" value="1"/>
</dbReference>
<dbReference type="Pfam" id="PF13490">
    <property type="entry name" value="zf-HC2"/>
    <property type="match status" value="1"/>
</dbReference>
<dbReference type="InterPro" id="IPR012318">
    <property type="entry name" value="HTH_CRP"/>
</dbReference>
<dbReference type="InterPro" id="IPR024370">
    <property type="entry name" value="PBP_domain"/>
</dbReference>
<dbReference type="SUPFAM" id="SSF51206">
    <property type="entry name" value="cAMP-binding domain-like"/>
    <property type="match status" value="1"/>
</dbReference>
<evidence type="ECO:0000259" key="14">
    <source>
        <dbReference type="PROSITE" id="PS50928"/>
    </source>
</evidence>